<dbReference type="InterPro" id="IPR006143">
    <property type="entry name" value="RND_pump_MFP"/>
</dbReference>
<feature type="region of interest" description="Disordered" evidence="7">
    <location>
        <begin position="303"/>
        <end position="355"/>
    </location>
</feature>
<feature type="domain" description="Multidrug resistance protein MdtA-like alpha-helical hairpin" evidence="9">
    <location>
        <begin position="181"/>
        <end position="249"/>
    </location>
</feature>
<dbReference type="PANTHER" id="PTHR30469">
    <property type="entry name" value="MULTIDRUG RESISTANCE PROTEIN MDTA"/>
    <property type="match status" value="1"/>
</dbReference>
<organism evidence="13 14">
    <name type="scientific">Polynucleobacter asymbioticus</name>
    <dbReference type="NCBI Taxonomy" id="576611"/>
    <lineage>
        <taxon>Bacteria</taxon>
        <taxon>Pseudomonadati</taxon>
        <taxon>Pseudomonadota</taxon>
        <taxon>Betaproteobacteria</taxon>
        <taxon>Burkholderiales</taxon>
        <taxon>Burkholderiaceae</taxon>
        <taxon>Polynucleobacter</taxon>
    </lineage>
</organism>
<dbReference type="GO" id="GO:0015562">
    <property type="term" value="F:efflux transmembrane transporter activity"/>
    <property type="evidence" value="ECO:0007669"/>
    <property type="project" value="TreeGrafter"/>
</dbReference>
<dbReference type="NCBIfam" id="TIGR01730">
    <property type="entry name" value="RND_mfp"/>
    <property type="match status" value="1"/>
</dbReference>
<sequence length="522" mass="57338">MKKLLKKIYLAIRNLGKRVGQLPLWPKIYRFSKEKLCWAYQKLCSWNLKLTAYVQPRFEKLIRKISKNPDFSLGARATQIFVYVTLYILLSVLWHFIGGFFEDSKSRAARMRPVSVVTSPVKLGQITVIQTALGTVTPRNTVTVHSQVSGTLSKVFFKEGDLVKAGQLLALIDPRAFEASLKQAEGTLNKDKALLNNAELDLKRYDTLLKQDSISHQVYATQKALVQQYKGNVLTDEGLVSSAKLQLEFAHITSPINGRIGLRLVDPGNLVQSSDASGLFVITQLQPTTVLFSVPQDVIPSFKKFLQEPPPPETTPNGDAQKVETASAKTEPSQDHKGRHRKISQDASVEPAATSDASAIPERVIIPVEAWNADNKKKLATGYLESIDNQIDITTGTVKLRAIFPNEEMTLFPNQFVNVRVVLDVLSDVVVIPVPAVQRGTPGTFVYRLNVNHSVSVVPVKLGPADGDSVQVVNGLAAGNIVVVDGTDKLRNGAKVMTGEASTPTTGKSRWREGQKQKNAAP</sequence>
<reference evidence="13" key="1">
    <citation type="journal article" date="2017" name="Appl. Environ. Microbiol.">
        <title>Microdiversification of a pelagic Polynucleobacter species is mainly driven by acquisition of genomic islands from a partially interspecific gene pool.</title>
        <authorList>
            <person name="Hoetzinger M."/>
            <person name="Hahn M.W."/>
            <person name="Jezberova J."/>
            <person name="Schmidt J."/>
            <person name="Koll U."/>
        </authorList>
    </citation>
    <scope>NUCLEOTIDE SEQUENCE</scope>
    <source>
        <strain evidence="13">MWH-RechtKol4</strain>
    </source>
</reference>
<dbReference type="Gene3D" id="2.40.420.20">
    <property type="match status" value="1"/>
</dbReference>
<dbReference type="InterPro" id="IPR058624">
    <property type="entry name" value="MdtA-like_HH"/>
</dbReference>
<evidence type="ECO:0000256" key="3">
    <source>
        <dbReference type="ARBA" id="ARBA00022448"/>
    </source>
</evidence>
<name>A0AAC9NIT6_9BURK</name>
<dbReference type="Gene3D" id="2.40.30.170">
    <property type="match status" value="1"/>
</dbReference>
<evidence type="ECO:0000256" key="2">
    <source>
        <dbReference type="ARBA" id="ARBA00009477"/>
    </source>
</evidence>
<evidence type="ECO:0000256" key="6">
    <source>
        <dbReference type="ARBA" id="ARBA00023136"/>
    </source>
</evidence>
<evidence type="ECO:0000256" key="4">
    <source>
        <dbReference type="ARBA" id="ARBA00022475"/>
    </source>
</evidence>
<feature type="domain" description="Multidrug resistance protein MdtA-like barrel-sandwich hybrid" evidence="10">
    <location>
        <begin position="140"/>
        <end position="283"/>
    </location>
</feature>
<evidence type="ECO:0000259" key="11">
    <source>
        <dbReference type="Pfam" id="PF25944"/>
    </source>
</evidence>
<feature type="transmembrane region" description="Helical" evidence="8">
    <location>
        <begin position="80"/>
        <end position="101"/>
    </location>
</feature>
<comment type="similarity">
    <text evidence="2">Belongs to the membrane fusion protein (MFP) (TC 8.A.1) family.</text>
</comment>
<evidence type="ECO:0000259" key="12">
    <source>
        <dbReference type="Pfam" id="PF25967"/>
    </source>
</evidence>
<dbReference type="GO" id="GO:1990281">
    <property type="term" value="C:efflux pump complex"/>
    <property type="evidence" value="ECO:0007669"/>
    <property type="project" value="TreeGrafter"/>
</dbReference>
<dbReference type="Pfam" id="PF25967">
    <property type="entry name" value="RND-MFP_C"/>
    <property type="match status" value="1"/>
</dbReference>
<dbReference type="RefSeq" id="WP_071539209.1">
    <property type="nucleotide sequence ID" value="NZ_CP015016.1"/>
</dbReference>
<evidence type="ECO:0000313" key="14">
    <source>
        <dbReference type="Proteomes" id="UP000182060"/>
    </source>
</evidence>
<dbReference type="Pfam" id="PF25917">
    <property type="entry name" value="BSH_RND"/>
    <property type="match status" value="1"/>
</dbReference>
<dbReference type="Gene3D" id="2.40.50.100">
    <property type="match status" value="1"/>
</dbReference>
<dbReference type="InterPro" id="IPR058625">
    <property type="entry name" value="MdtA-like_BSH"/>
</dbReference>
<evidence type="ECO:0000256" key="5">
    <source>
        <dbReference type="ARBA" id="ARBA00022519"/>
    </source>
</evidence>
<keyword evidence="5" id="KW-0997">Cell inner membrane</keyword>
<evidence type="ECO:0000256" key="7">
    <source>
        <dbReference type="SAM" id="MobiDB-lite"/>
    </source>
</evidence>
<evidence type="ECO:0000259" key="9">
    <source>
        <dbReference type="Pfam" id="PF25876"/>
    </source>
</evidence>
<keyword evidence="8" id="KW-0812">Transmembrane</keyword>
<feature type="domain" description="Multidrug resistance protein MdtA-like C-terminal permuted SH3" evidence="12">
    <location>
        <begin position="428"/>
        <end position="489"/>
    </location>
</feature>
<proteinExistence type="inferred from homology"/>
<gene>
    <name evidence="13" type="ORF">AOC25_05860</name>
</gene>
<keyword evidence="6 8" id="KW-0472">Membrane</keyword>
<dbReference type="PANTHER" id="PTHR30469:SF12">
    <property type="entry name" value="MULTIDRUG RESISTANCE PROTEIN MDTA"/>
    <property type="match status" value="1"/>
</dbReference>
<keyword evidence="8" id="KW-1133">Transmembrane helix</keyword>
<evidence type="ECO:0000313" key="13">
    <source>
        <dbReference type="EMBL" id="APC01169.1"/>
    </source>
</evidence>
<evidence type="ECO:0000256" key="8">
    <source>
        <dbReference type="SAM" id="Phobius"/>
    </source>
</evidence>
<dbReference type="Pfam" id="PF25944">
    <property type="entry name" value="Beta-barrel_RND"/>
    <property type="match status" value="1"/>
</dbReference>
<dbReference type="Pfam" id="PF25876">
    <property type="entry name" value="HH_MFP_RND"/>
    <property type="match status" value="1"/>
</dbReference>
<dbReference type="Proteomes" id="UP000182060">
    <property type="component" value="Chromosome"/>
</dbReference>
<evidence type="ECO:0000259" key="10">
    <source>
        <dbReference type="Pfam" id="PF25917"/>
    </source>
</evidence>
<keyword evidence="3" id="KW-0813">Transport</keyword>
<evidence type="ECO:0000256" key="1">
    <source>
        <dbReference type="ARBA" id="ARBA00004236"/>
    </source>
</evidence>
<comment type="subcellular location">
    <subcellularLocation>
        <location evidence="1">Cell membrane</location>
    </subcellularLocation>
</comment>
<keyword evidence="4" id="KW-1003">Cell membrane</keyword>
<dbReference type="InterPro" id="IPR058627">
    <property type="entry name" value="MdtA-like_C"/>
</dbReference>
<protein>
    <submittedName>
        <fullName evidence="13">Uncharacterized protein</fullName>
    </submittedName>
</protein>
<dbReference type="SUPFAM" id="SSF111369">
    <property type="entry name" value="HlyD-like secretion proteins"/>
    <property type="match status" value="2"/>
</dbReference>
<dbReference type="AlphaFoldDB" id="A0AAC9NIT6"/>
<dbReference type="Gene3D" id="1.10.287.470">
    <property type="entry name" value="Helix hairpin bin"/>
    <property type="match status" value="1"/>
</dbReference>
<dbReference type="InterPro" id="IPR058626">
    <property type="entry name" value="MdtA-like_b-barrel"/>
</dbReference>
<dbReference type="EMBL" id="CP015017">
    <property type="protein sequence ID" value="APC01169.1"/>
    <property type="molecule type" value="Genomic_DNA"/>
</dbReference>
<accession>A0AAC9NIT6</accession>
<feature type="domain" description="Multidrug resistance protein MdtA-like beta-barrel" evidence="11">
    <location>
        <begin position="365"/>
        <end position="424"/>
    </location>
</feature>
<feature type="region of interest" description="Disordered" evidence="7">
    <location>
        <begin position="494"/>
        <end position="522"/>
    </location>
</feature>